<sequence length="539" mass="62320">MDTYKHYNISIDWSVFKSTFPDTGLEDVSLGAIESMNISDVRESELITAKQQTLMWNEEQCLDIAPGEDRTPESHISDKFAEELSFPGIYFGVARQINANNGARSSAYTMCMSETRGRDRRGATPQHVLYMAMKILRLRVRDSIQSMYRCLRTTERITREMIENREFVERLIDTNQAFLKTMPNSVQYWAARKKDLFAMIRQLGKPTAFLTISAKETHWPNLLRILHGLSEGYNDIEIHEMEDVVEKLDEGKRAHLVAEDPATCAIYFHKLVNAILTIISAKKTYKPFGEYRVIEYFLRIEFQHRGSPHAHILLWLENDPAEEISDSMPNTVNMISDLCSVDKANMSDPTMIKNQTHAHTFTRTKRDCDHQRYQDLIRLSLKRPTLLFKRDMTQIFVNTFNPWISSVLNSNMDLQIILDPYSCAAYVVDYVNKSNRGKSHLHREFTSIHEANPEYDQTQLMTKVGLKVLNRVEMSAQEAALYLLRQPMSWASQATVMIRVKNSRSMLSVAAFNKEPRHSFHSKNIYFFALEITLKNGSL</sequence>
<dbReference type="PANTHER" id="PTHR47642">
    <property type="entry name" value="ATP-DEPENDENT DNA HELICASE"/>
    <property type="match status" value="1"/>
</dbReference>
<evidence type="ECO:0000313" key="2">
    <source>
        <dbReference type="Proteomes" id="UP000694867"/>
    </source>
</evidence>
<dbReference type="AlphaFoldDB" id="A0AAJ7SF75"/>
<accession>A0AAJ7SF75</accession>
<dbReference type="PANTHER" id="PTHR47642:SF5">
    <property type="entry name" value="ATP-DEPENDENT DNA HELICASE"/>
    <property type="match status" value="1"/>
</dbReference>
<name>A0AAJ7SF75_9ACAR</name>
<evidence type="ECO:0000313" key="3">
    <source>
        <dbReference type="RefSeq" id="XP_028966971.1"/>
    </source>
</evidence>
<dbReference type="InterPro" id="IPR051055">
    <property type="entry name" value="PIF1_helicase"/>
</dbReference>
<dbReference type="Pfam" id="PF14214">
    <property type="entry name" value="Helitron_like_N"/>
    <property type="match status" value="1"/>
</dbReference>
<keyword evidence="2" id="KW-1185">Reference proteome</keyword>
<feature type="domain" description="Helitron helicase-like" evidence="1">
    <location>
        <begin position="148"/>
        <end position="314"/>
    </location>
</feature>
<organism evidence="2 3">
    <name type="scientific">Galendromus occidentalis</name>
    <name type="common">western predatory mite</name>
    <dbReference type="NCBI Taxonomy" id="34638"/>
    <lineage>
        <taxon>Eukaryota</taxon>
        <taxon>Metazoa</taxon>
        <taxon>Ecdysozoa</taxon>
        <taxon>Arthropoda</taxon>
        <taxon>Chelicerata</taxon>
        <taxon>Arachnida</taxon>
        <taxon>Acari</taxon>
        <taxon>Parasitiformes</taxon>
        <taxon>Mesostigmata</taxon>
        <taxon>Gamasina</taxon>
        <taxon>Phytoseioidea</taxon>
        <taxon>Phytoseiidae</taxon>
        <taxon>Typhlodrominae</taxon>
        <taxon>Galendromus</taxon>
    </lineage>
</organism>
<gene>
    <name evidence="3" type="primary">LOC114828168</name>
</gene>
<protein>
    <submittedName>
        <fullName evidence="3">Uncharacterized protein LOC114828168</fullName>
    </submittedName>
</protein>
<dbReference type="RefSeq" id="XP_028966971.1">
    <property type="nucleotide sequence ID" value="XM_029111138.1"/>
</dbReference>
<proteinExistence type="predicted"/>
<reference evidence="3" key="1">
    <citation type="submission" date="2025-08" db="UniProtKB">
        <authorList>
            <consortium name="RefSeq"/>
        </authorList>
    </citation>
    <scope>IDENTIFICATION</scope>
</reference>
<dbReference type="InterPro" id="IPR025476">
    <property type="entry name" value="Helitron_helicase-like"/>
</dbReference>
<evidence type="ECO:0000259" key="1">
    <source>
        <dbReference type="Pfam" id="PF14214"/>
    </source>
</evidence>
<dbReference type="Proteomes" id="UP000694867">
    <property type="component" value="Unplaced"/>
</dbReference>
<dbReference type="GeneID" id="114828168"/>
<dbReference type="KEGG" id="goe:114828168"/>